<evidence type="ECO:0000313" key="3">
    <source>
        <dbReference type="Proteomes" id="UP000633219"/>
    </source>
</evidence>
<proteinExistence type="predicted"/>
<organism evidence="2 3">
    <name type="scientific">Rhizobium setariae</name>
    <dbReference type="NCBI Taxonomy" id="2801340"/>
    <lineage>
        <taxon>Bacteria</taxon>
        <taxon>Pseudomonadati</taxon>
        <taxon>Pseudomonadota</taxon>
        <taxon>Alphaproteobacteria</taxon>
        <taxon>Hyphomicrobiales</taxon>
        <taxon>Rhizobiaceae</taxon>
        <taxon>Rhizobium/Agrobacterium group</taxon>
        <taxon>Rhizobium</taxon>
    </lineage>
</organism>
<dbReference type="EMBL" id="JAEQNC010000006">
    <property type="protein sequence ID" value="MBL0372962.1"/>
    <property type="molecule type" value="Genomic_DNA"/>
</dbReference>
<name>A0A936YQJ6_9HYPH</name>
<evidence type="ECO:0000259" key="1">
    <source>
        <dbReference type="Pfam" id="PF09361"/>
    </source>
</evidence>
<keyword evidence="3" id="KW-1185">Reference proteome</keyword>
<protein>
    <submittedName>
        <fullName evidence="2">Phasin family protein</fullName>
    </submittedName>
</protein>
<sequence length="123" mass="13122">MFKFDDANLVGKDAVDSMLKSYSTTSKGLQAIATETADYTKKSFEAGISHVEKLMSAKSVEAAFELQSNFAKAAIEGYITEMTKLGEMYSDLAKEAYKPVESTVSKATATVKANVEKAASAAA</sequence>
<dbReference type="Pfam" id="PF09361">
    <property type="entry name" value="Phasin_2"/>
    <property type="match status" value="1"/>
</dbReference>
<accession>A0A936YQJ6</accession>
<dbReference type="AlphaFoldDB" id="A0A936YQJ6"/>
<dbReference type="NCBIfam" id="TIGR01841">
    <property type="entry name" value="phasin"/>
    <property type="match status" value="1"/>
</dbReference>
<reference evidence="2" key="1">
    <citation type="submission" date="2021-01" db="EMBL/GenBank/DDBJ databases">
        <title>Rhizobium sp. strain KVB221 16S ribosomal RNA gene Genome sequencing and assembly.</title>
        <authorList>
            <person name="Kang M."/>
        </authorList>
    </citation>
    <scope>NUCLEOTIDE SEQUENCE</scope>
    <source>
        <strain evidence="2">KVB221</strain>
    </source>
</reference>
<feature type="domain" description="Phasin" evidence="1">
    <location>
        <begin position="10"/>
        <end position="103"/>
    </location>
</feature>
<evidence type="ECO:0000313" key="2">
    <source>
        <dbReference type="EMBL" id="MBL0372962.1"/>
    </source>
</evidence>
<dbReference type="InterPro" id="IPR018968">
    <property type="entry name" value="Phasin"/>
</dbReference>
<dbReference type="InterPro" id="IPR010127">
    <property type="entry name" value="Phasin_subfam-1"/>
</dbReference>
<comment type="caution">
    <text evidence="2">The sequence shown here is derived from an EMBL/GenBank/DDBJ whole genome shotgun (WGS) entry which is preliminary data.</text>
</comment>
<dbReference type="RefSeq" id="WP_201658572.1">
    <property type="nucleotide sequence ID" value="NZ_JAEQNC010000006.1"/>
</dbReference>
<dbReference type="Proteomes" id="UP000633219">
    <property type="component" value="Unassembled WGS sequence"/>
</dbReference>
<gene>
    <name evidence="2" type="ORF">JJB09_13085</name>
</gene>